<gene>
    <name evidence="6" type="ORF">HGRIS_012832</name>
</gene>
<name>A0ABR3ITK8_9AGAR</name>
<evidence type="ECO:0000259" key="5">
    <source>
        <dbReference type="SMART" id="SM00478"/>
    </source>
</evidence>
<feature type="compositionally biased region" description="Polar residues" evidence="4">
    <location>
        <begin position="201"/>
        <end position="214"/>
    </location>
</feature>
<dbReference type="PANTHER" id="PTHR10242">
    <property type="entry name" value="8-OXOGUANINE DNA GLYCOSYLASE"/>
    <property type="match status" value="1"/>
</dbReference>
<comment type="catalytic activity">
    <reaction evidence="3">
        <text>2'-deoxyribonucleotide-(2'-deoxyribose 5'-phosphate)-2'-deoxyribonucleotide-DNA = a 3'-end 2'-deoxyribonucleotide-(2,3-dehydro-2,3-deoxyribose 5'-phosphate)-DNA + a 5'-end 5'-phospho-2'-deoxyribonucleoside-DNA + H(+)</text>
        <dbReference type="Rhea" id="RHEA:66592"/>
        <dbReference type="Rhea" id="RHEA-COMP:13180"/>
        <dbReference type="Rhea" id="RHEA-COMP:16897"/>
        <dbReference type="Rhea" id="RHEA-COMP:17067"/>
        <dbReference type="ChEBI" id="CHEBI:15378"/>
        <dbReference type="ChEBI" id="CHEBI:136412"/>
        <dbReference type="ChEBI" id="CHEBI:157695"/>
        <dbReference type="ChEBI" id="CHEBI:167181"/>
        <dbReference type="EC" id="4.2.99.18"/>
    </reaction>
</comment>
<evidence type="ECO:0000313" key="7">
    <source>
        <dbReference type="Proteomes" id="UP001556367"/>
    </source>
</evidence>
<dbReference type="InterPro" id="IPR052054">
    <property type="entry name" value="Oxidative_DNA_repair_enzyme"/>
</dbReference>
<dbReference type="Proteomes" id="UP001556367">
    <property type="component" value="Unassembled WGS sequence"/>
</dbReference>
<protein>
    <recommendedName>
        <fullName evidence="2">DNA-(apurinic or apyrimidinic site) lyase</fullName>
        <ecNumber evidence="2">4.2.99.18</ecNumber>
    </recommendedName>
</protein>
<dbReference type="InterPro" id="IPR003265">
    <property type="entry name" value="HhH-GPD_domain"/>
</dbReference>
<evidence type="ECO:0000256" key="4">
    <source>
        <dbReference type="SAM" id="MobiDB-lite"/>
    </source>
</evidence>
<reference evidence="7" key="1">
    <citation type="submission" date="2024-06" db="EMBL/GenBank/DDBJ databases">
        <title>Multi-omics analyses provide insights into the biosynthesis of the anticancer antibiotic pleurotin in Hohenbuehelia grisea.</title>
        <authorList>
            <person name="Weaver J.A."/>
            <person name="Alberti F."/>
        </authorList>
    </citation>
    <scope>NUCLEOTIDE SEQUENCE [LARGE SCALE GENOMIC DNA]</scope>
    <source>
        <strain evidence="7">T-177</strain>
    </source>
</reference>
<evidence type="ECO:0000256" key="1">
    <source>
        <dbReference type="ARBA" id="ARBA00010679"/>
    </source>
</evidence>
<evidence type="ECO:0000256" key="2">
    <source>
        <dbReference type="ARBA" id="ARBA00012720"/>
    </source>
</evidence>
<proteinExistence type="inferred from homology"/>
<keyword evidence="7" id="KW-1185">Reference proteome</keyword>
<feature type="compositionally biased region" description="Basic residues" evidence="4">
    <location>
        <begin position="280"/>
        <end position="289"/>
    </location>
</feature>
<feature type="domain" description="HhH-GPD" evidence="5">
    <location>
        <begin position="22"/>
        <end position="187"/>
    </location>
</feature>
<dbReference type="SMART" id="SM00478">
    <property type="entry name" value="ENDO3c"/>
    <property type="match status" value="1"/>
</dbReference>
<feature type="region of interest" description="Disordered" evidence="4">
    <location>
        <begin position="201"/>
        <end position="289"/>
    </location>
</feature>
<dbReference type="CDD" id="cd00056">
    <property type="entry name" value="ENDO3c"/>
    <property type="match status" value="1"/>
</dbReference>
<comment type="similarity">
    <text evidence="1">Belongs to the type-1 OGG1 family.</text>
</comment>
<accession>A0ABR3ITK8</accession>
<sequence length="289" mass="31901">MVQSLCTRFSPPLLSLPDPVDIDESMPPTMRTYHPFPAPSVLAAPDVAATLRTLGFGYRAEFIQRTSKMLVDANHLPVSKKFGTELREPSEKWLHTLREMPTNEAREELLKFVGVGRKVADCVLLMSLDKREVVPVDTHVHQIAIKHYGLRSSTGGKAKTAMTPKLYDEVNKRLYDVWGDYAGWAHSVLFTADLKSFSSHGLETTGTSASVQKPESSDLLGPTIPDSGLLTPSPTPSPLKRAANPRRQKREASPLLPFDALPSELATEPPSPTLTLAERVKKRRRVSGK</sequence>
<evidence type="ECO:0000256" key="3">
    <source>
        <dbReference type="ARBA" id="ARBA00044632"/>
    </source>
</evidence>
<dbReference type="SUPFAM" id="SSF48150">
    <property type="entry name" value="DNA-glycosylase"/>
    <property type="match status" value="1"/>
</dbReference>
<organism evidence="6 7">
    <name type="scientific">Hohenbuehelia grisea</name>
    <dbReference type="NCBI Taxonomy" id="104357"/>
    <lineage>
        <taxon>Eukaryota</taxon>
        <taxon>Fungi</taxon>
        <taxon>Dikarya</taxon>
        <taxon>Basidiomycota</taxon>
        <taxon>Agaricomycotina</taxon>
        <taxon>Agaricomycetes</taxon>
        <taxon>Agaricomycetidae</taxon>
        <taxon>Agaricales</taxon>
        <taxon>Pleurotineae</taxon>
        <taxon>Pleurotaceae</taxon>
        <taxon>Hohenbuehelia</taxon>
    </lineage>
</organism>
<evidence type="ECO:0000313" key="6">
    <source>
        <dbReference type="EMBL" id="KAL0946637.1"/>
    </source>
</evidence>
<comment type="caution">
    <text evidence="6">The sequence shown here is derived from an EMBL/GenBank/DDBJ whole genome shotgun (WGS) entry which is preliminary data.</text>
</comment>
<dbReference type="Gene3D" id="1.10.340.30">
    <property type="entry name" value="Hypothetical protein, domain 2"/>
    <property type="match status" value="1"/>
</dbReference>
<dbReference type="InterPro" id="IPR011257">
    <property type="entry name" value="DNA_glycosylase"/>
</dbReference>
<dbReference type="InterPro" id="IPR023170">
    <property type="entry name" value="HhH_base_excis_C"/>
</dbReference>
<dbReference type="EMBL" id="JASNQZ010000015">
    <property type="protein sequence ID" value="KAL0946637.1"/>
    <property type="molecule type" value="Genomic_DNA"/>
</dbReference>
<dbReference type="PANTHER" id="PTHR10242:SF2">
    <property type="entry name" value="N-GLYCOSYLASE_DNA LYASE"/>
    <property type="match status" value="1"/>
</dbReference>
<dbReference type="Pfam" id="PF00730">
    <property type="entry name" value="HhH-GPD"/>
    <property type="match status" value="1"/>
</dbReference>
<dbReference type="EC" id="4.2.99.18" evidence="2"/>
<dbReference type="Gene3D" id="1.10.1670.10">
    <property type="entry name" value="Helix-hairpin-Helix base-excision DNA repair enzymes (C-terminal)"/>
    <property type="match status" value="1"/>
</dbReference>